<proteinExistence type="predicted"/>
<reference evidence="2" key="1">
    <citation type="submission" date="2014-09" db="EMBL/GenBank/DDBJ databases">
        <authorList>
            <person name="Magalhaes I.L.F."/>
            <person name="Oliveira U."/>
            <person name="Santos F.R."/>
            <person name="Vidigal T.H.D.A."/>
            <person name="Brescovit A.D."/>
            <person name="Santos A.J."/>
        </authorList>
    </citation>
    <scope>NUCLEOTIDE SEQUENCE</scope>
    <source>
        <tissue evidence="2">Shoot tissue taken approximately 20 cm above the soil surface</tissue>
    </source>
</reference>
<sequence length="27" mass="3075">MSEYVCSGKVKNNYPPKKLDTERTTGK</sequence>
<reference evidence="2" key="2">
    <citation type="journal article" date="2015" name="Data Brief">
        <title>Shoot transcriptome of the giant reed, Arundo donax.</title>
        <authorList>
            <person name="Barrero R.A."/>
            <person name="Guerrero F.D."/>
            <person name="Moolhuijzen P."/>
            <person name="Goolsby J.A."/>
            <person name="Tidwell J."/>
            <person name="Bellgard S.E."/>
            <person name="Bellgard M.I."/>
        </authorList>
    </citation>
    <scope>NUCLEOTIDE SEQUENCE</scope>
    <source>
        <tissue evidence="2">Shoot tissue taken approximately 20 cm above the soil surface</tissue>
    </source>
</reference>
<evidence type="ECO:0000256" key="1">
    <source>
        <dbReference type="SAM" id="MobiDB-lite"/>
    </source>
</evidence>
<dbReference type="EMBL" id="GBRH01269659">
    <property type="protein sequence ID" value="JAD28236.1"/>
    <property type="molecule type" value="Transcribed_RNA"/>
</dbReference>
<feature type="compositionally biased region" description="Basic and acidic residues" evidence="1">
    <location>
        <begin position="17"/>
        <end position="27"/>
    </location>
</feature>
<organism evidence="2">
    <name type="scientific">Arundo donax</name>
    <name type="common">Giant reed</name>
    <name type="synonym">Donax arundinaceus</name>
    <dbReference type="NCBI Taxonomy" id="35708"/>
    <lineage>
        <taxon>Eukaryota</taxon>
        <taxon>Viridiplantae</taxon>
        <taxon>Streptophyta</taxon>
        <taxon>Embryophyta</taxon>
        <taxon>Tracheophyta</taxon>
        <taxon>Spermatophyta</taxon>
        <taxon>Magnoliopsida</taxon>
        <taxon>Liliopsida</taxon>
        <taxon>Poales</taxon>
        <taxon>Poaceae</taxon>
        <taxon>PACMAD clade</taxon>
        <taxon>Arundinoideae</taxon>
        <taxon>Arundineae</taxon>
        <taxon>Arundo</taxon>
    </lineage>
</organism>
<dbReference type="AlphaFoldDB" id="A0A0A9HUC1"/>
<feature type="region of interest" description="Disordered" evidence="1">
    <location>
        <begin position="1"/>
        <end position="27"/>
    </location>
</feature>
<protein>
    <submittedName>
        <fullName evidence="2">Uncharacterized protein</fullName>
    </submittedName>
</protein>
<accession>A0A0A9HUC1</accession>
<name>A0A0A9HUC1_ARUDO</name>
<evidence type="ECO:0000313" key="2">
    <source>
        <dbReference type="EMBL" id="JAD28236.1"/>
    </source>
</evidence>